<evidence type="ECO:0000313" key="2">
    <source>
        <dbReference type="Proteomes" id="UP000826775"/>
    </source>
</evidence>
<dbReference type="Pfam" id="PF01856">
    <property type="entry name" value="HP_OMP"/>
    <property type="match status" value="1"/>
</dbReference>
<name>A0ABM7SBW7_9HELI</name>
<gene>
    <name evidence="1" type="ORF">NHP190003_14360</name>
</gene>
<sequence length="119" mass="13288">MGAKRRFGLRYHLDFSQNFGQRDVAYLGLGMDALVSLYEKKDFIFGLFGGFELAVQRWARVAGVAQEFSAKIQYQGGLLQGQSTTFTSEQGALNFQLPISLGLRVKKHLVSVEFGAFFP</sequence>
<evidence type="ECO:0008006" key="3">
    <source>
        <dbReference type="Google" id="ProtNLM"/>
    </source>
</evidence>
<dbReference type="RefSeq" id="WP_221279397.1">
    <property type="nucleotide sequence ID" value="NZ_AP024814.1"/>
</dbReference>
<dbReference type="EMBL" id="AP024814">
    <property type="protein sequence ID" value="BCZ18154.1"/>
    <property type="molecule type" value="Genomic_DNA"/>
</dbReference>
<organism evidence="1 2">
    <name type="scientific">Helicobacter gastrocanis</name>
    <dbReference type="NCBI Taxonomy" id="2849641"/>
    <lineage>
        <taxon>Bacteria</taxon>
        <taxon>Pseudomonadati</taxon>
        <taxon>Campylobacterota</taxon>
        <taxon>Epsilonproteobacteria</taxon>
        <taxon>Campylobacterales</taxon>
        <taxon>Helicobacteraceae</taxon>
        <taxon>Helicobacter</taxon>
    </lineage>
</organism>
<accession>A0ABM7SBW7</accession>
<dbReference type="InterPro" id="IPR002718">
    <property type="entry name" value="OMP_Helicobacter"/>
</dbReference>
<dbReference type="Proteomes" id="UP000826775">
    <property type="component" value="Chromosome"/>
</dbReference>
<evidence type="ECO:0000313" key="1">
    <source>
        <dbReference type="EMBL" id="BCZ18154.1"/>
    </source>
</evidence>
<keyword evidence="2" id="KW-1185">Reference proteome</keyword>
<proteinExistence type="predicted"/>
<protein>
    <recommendedName>
        <fullName evidence="3">Outer membrane protein</fullName>
    </recommendedName>
</protein>
<reference evidence="1 2" key="1">
    <citation type="submission" date="2021-07" db="EMBL/GenBank/DDBJ databases">
        <title>Novel Helicobacter sp. Isolated from a dog.</title>
        <authorList>
            <person name="Rimbara E."/>
            <person name="Suzuki M."/>
        </authorList>
    </citation>
    <scope>NUCLEOTIDE SEQUENCE [LARGE SCALE GENOMIC DNA]</scope>
    <source>
        <strain evidence="2">NHP19-003</strain>
    </source>
</reference>